<evidence type="ECO:0008006" key="5">
    <source>
        <dbReference type="Google" id="ProtNLM"/>
    </source>
</evidence>
<keyword evidence="4" id="KW-1185">Reference proteome</keyword>
<dbReference type="PANTHER" id="PTHR14939">
    <property type="entry name" value="F-BOX ONLY PROTEIN 22"/>
    <property type="match status" value="1"/>
</dbReference>
<dbReference type="GO" id="GO:0000209">
    <property type="term" value="P:protein polyubiquitination"/>
    <property type="evidence" value="ECO:0007669"/>
    <property type="project" value="TreeGrafter"/>
</dbReference>
<gene>
    <name evidence="3" type="ORF">MATL_G00095540</name>
</gene>
<dbReference type="EMBL" id="JAFDVH010000007">
    <property type="protein sequence ID" value="KAG7473408.1"/>
    <property type="molecule type" value="Genomic_DNA"/>
</dbReference>
<dbReference type="OrthoDB" id="509497at2759"/>
<reference evidence="3" key="1">
    <citation type="submission" date="2021-01" db="EMBL/GenBank/DDBJ databases">
        <authorList>
            <person name="Zahm M."/>
            <person name="Roques C."/>
            <person name="Cabau C."/>
            <person name="Klopp C."/>
            <person name="Donnadieu C."/>
            <person name="Jouanno E."/>
            <person name="Lampietro C."/>
            <person name="Louis A."/>
            <person name="Herpin A."/>
            <person name="Echchiki A."/>
            <person name="Berthelot C."/>
            <person name="Parey E."/>
            <person name="Roest-Crollius H."/>
            <person name="Braasch I."/>
            <person name="Postlethwait J."/>
            <person name="Bobe J."/>
            <person name="Montfort J."/>
            <person name="Bouchez O."/>
            <person name="Begum T."/>
            <person name="Mejri S."/>
            <person name="Adams A."/>
            <person name="Chen W.-J."/>
            <person name="Guiguen Y."/>
        </authorList>
    </citation>
    <scope>NUCLEOTIDE SEQUENCE</scope>
    <source>
        <strain evidence="3">YG-15Mar2019-1</strain>
        <tissue evidence="3">Brain</tissue>
    </source>
</reference>
<dbReference type="PANTHER" id="PTHR14939:SF5">
    <property type="entry name" value="F-BOX ONLY PROTEIN 22"/>
    <property type="match status" value="1"/>
</dbReference>
<feature type="domain" description="F-box" evidence="1">
    <location>
        <begin position="32"/>
        <end position="72"/>
    </location>
</feature>
<dbReference type="InterPro" id="IPR036047">
    <property type="entry name" value="F-box-like_dom_sf"/>
</dbReference>
<name>A0A9D3T779_MEGAT</name>
<dbReference type="SMART" id="SM01204">
    <property type="entry name" value="FIST_C"/>
    <property type="match status" value="1"/>
</dbReference>
<organism evidence="3 4">
    <name type="scientific">Megalops atlanticus</name>
    <name type="common">Tarpon</name>
    <name type="synonym">Clupea gigantea</name>
    <dbReference type="NCBI Taxonomy" id="7932"/>
    <lineage>
        <taxon>Eukaryota</taxon>
        <taxon>Metazoa</taxon>
        <taxon>Chordata</taxon>
        <taxon>Craniata</taxon>
        <taxon>Vertebrata</taxon>
        <taxon>Euteleostomi</taxon>
        <taxon>Actinopterygii</taxon>
        <taxon>Neopterygii</taxon>
        <taxon>Teleostei</taxon>
        <taxon>Elopiformes</taxon>
        <taxon>Megalopidae</taxon>
        <taxon>Megalops</taxon>
    </lineage>
</organism>
<dbReference type="GO" id="GO:0048742">
    <property type="term" value="P:regulation of skeletal muscle fiber development"/>
    <property type="evidence" value="ECO:0007669"/>
    <property type="project" value="TreeGrafter"/>
</dbReference>
<dbReference type="CDD" id="cd22097">
    <property type="entry name" value="F-box_FBXO22"/>
    <property type="match status" value="1"/>
</dbReference>
<dbReference type="Proteomes" id="UP001046870">
    <property type="component" value="Chromosome 7"/>
</dbReference>
<dbReference type="GO" id="GO:0032436">
    <property type="term" value="P:positive regulation of proteasomal ubiquitin-dependent protein catabolic process"/>
    <property type="evidence" value="ECO:0007669"/>
    <property type="project" value="TreeGrafter"/>
</dbReference>
<dbReference type="Gene3D" id="1.20.1280.50">
    <property type="match status" value="1"/>
</dbReference>
<evidence type="ECO:0000259" key="2">
    <source>
        <dbReference type="SMART" id="SM01204"/>
    </source>
</evidence>
<dbReference type="SMART" id="SM00256">
    <property type="entry name" value="FBOX"/>
    <property type="match status" value="1"/>
</dbReference>
<evidence type="ECO:0000313" key="3">
    <source>
        <dbReference type="EMBL" id="KAG7473408.1"/>
    </source>
</evidence>
<evidence type="ECO:0000259" key="1">
    <source>
        <dbReference type="SMART" id="SM00256"/>
    </source>
</evidence>
<dbReference type="Pfam" id="PF00646">
    <property type="entry name" value="F-box"/>
    <property type="match status" value="1"/>
</dbReference>
<dbReference type="SUPFAM" id="SSF81383">
    <property type="entry name" value="F-box domain"/>
    <property type="match status" value="1"/>
</dbReference>
<dbReference type="Pfam" id="PF10442">
    <property type="entry name" value="FIST_C"/>
    <property type="match status" value="1"/>
</dbReference>
<comment type="caution">
    <text evidence="3">The sequence shown here is derived from an EMBL/GenBank/DDBJ whole genome shotgun (WGS) entry which is preliminary data.</text>
</comment>
<protein>
    <recommendedName>
        <fullName evidence="5">F-box only protein 22</fullName>
    </recommendedName>
</protein>
<accession>A0A9D3T779</accession>
<evidence type="ECO:0000313" key="4">
    <source>
        <dbReference type="Proteomes" id="UP001046870"/>
    </source>
</evidence>
<dbReference type="InterPro" id="IPR019494">
    <property type="entry name" value="FIST_C"/>
</dbReference>
<dbReference type="AlphaFoldDB" id="A0A9D3T779"/>
<sequence>MDQAPLSVENMDGNVEYQCTATGSKAGYVLSNVAEVVERILTFVPTKSLLRTACVCRLWRNCARRVLRTQQRVTWVSSTGSGSGEGHVLCKNLVEEVENIYLLPQTVLLMVDSETINGQDCCYRQKKARKADSVDPAEELSMLFPRGCEILGIATPGVVLTPSGSCSSMPQEHQDGEAGFALMFPSIDGVTIRPFHFCKQSLSQTALEDAGLVGNPDLRVVLLFGYEAFKSGAARFLNKVLEPLAQSSALIAGGHVENVFTHSRECCGRGSYGVVGLALSGSRIQGASVLLDQDVSSEKSAEAAIQRLKSANIPERNTLGFMFACVGRGHNYYSGKRNVEADTFRKVFPNTPLFGFFGNGEIGCDRIVTGNYTLTETDPDSLQHGYTTVMTLVHLG</sequence>
<feature type="domain" description="FIST C-domain" evidence="2">
    <location>
        <begin position="233"/>
        <end position="365"/>
    </location>
</feature>
<dbReference type="InterPro" id="IPR001810">
    <property type="entry name" value="F-box_dom"/>
</dbReference>
<proteinExistence type="predicted"/>